<accession>A0A927BZD1</accession>
<dbReference type="FunFam" id="3.40.50.720:FF:000084">
    <property type="entry name" value="Short-chain dehydrogenase reductase"/>
    <property type="match status" value="1"/>
</dbReference>
<organism evidence="4 5">
    <name type="scientific">Paenibacillus sabuli</name>
    <dbReference type="NCBI Taxonomy" id="2772509"/>
    <lineage>
        <taxon>Bacteria</taxon>
        <taxon>Bacillati</taxon>
        <taxon>Bacillota</taxon>
        <taxon>Bacilli</taxon>
        <taxon>Bacillales</taxon>
        <taxon>Paenibacillaceae</taxon>
        <taxon>Paenibacillus</taxon>
    </lineage>
</organism>
<comment type="similarity">
    <text evidence="1">Belongs to the short-chain dehydrogenases/reductases (SDR) family.</text>
</comment>
<dbReference type="InterPro" id="IPR036291">
    <property type="entry name" value="NAD(P)-bd_dom_sf"/>
</dbReference>
<dbReference type="InterPro" id="IPR057326">
    <property type="entry name" value="KR_dom"/>
</dbReference>
<dbReference type="NCBIfam" id="NF009466">
    <property type="entry name" value="PRK12826.1-2"/>
    <property type="match status" value="1"/>
</dbReference>
<evidence type="ECO:0000313" key="4">
    <source>
        <dbReference type="EMBL" id="MBD2848284.1"/>
    </source>
</evidence>
<dbReference type="EMBL" id="JACXIZ010000060">
    <property type="protein sequence ID" value="MBD2848284.1"/>
    <property type="molecule type" value="Genomic_DNA"/>
</dbReference>
<comment type="caution">
    <text evidence="4">The sequence shown here is derived from an EMBL/GenBank/DDBJ whole genome shotgun (WGS) entry which is preliminary data.</text>
</comment>
<evidence type="ECO:0000259" key="3">
    <source>
        <dbReference type="SMART" id="SM00822"/>
    </source>
</evidence>
<reference evidence="4" key="1">
    <citation type="submission" date="2020-09" db="EMBL/GenBank/DDBJ databases">
        <title>A novel bacterium of genus Paenibacillus, isolated from South China Sea.</title>
        <authorList>
            <person name="Huang H."/>
            <person name="Mo K."/>
            <person name="Hu Y."/>
        </authorList>
    </citation>
    <scope>NUCLEOTIDE SEQUENCE</scope>
    <source>
        <strain evidence="4">IB182496</strain>
    </source>
</reference>
<evidence type="ECO:0000256" key="1">
    <source>
        <dbReference type="ARBA" id="ARBA00006484"/>
    </source>
</evidence>
<dbReference type="PROSITE" id="PS00061">
    <property type="entry name" value="ADH_SHORT"/>
    <property type="match status" value="1"/>
</dbReference>
<dbReference type="GO" id="GO:0016616">
    <property type="term" value="F:oxidoreductase activity, acting on the CH-OH group of donors, NAD or NADP as acceptor"/>
    <property type="evidence" value="ECO:0007669"/>
    <property type="project" value="TreeGrafter"/>
</dbReference>
<dbReference type="SUPFAM" id="SSF51735">
    <property type="entry name" value="NAD(P)-binding Rossmann-fold domains"/>
    <property type="match status" value="1"/>
</dbReference>
<dbReference type="PANTHER" id="PTHR42760">
    <property type="entry name" value="SHORT-CHAIN DEHYDROGENASES/REDUCTASES FAMILY MEMBER"/>
    <property type="match status" value="1"/>
</dbReference>
<dbReference type="AlphaFoldDB" id="A0A927BZD1"/>
<evidence type="ECO:0000313" key="5">
    <source>
        <dbReference type="Proteomes" id="UP000621560"/>
    </source>
</evidence>
<dbReference type="PRINTS" id="PR00081">
    <property type="entry name" value="GDHRDH"/>
</dbReference>
<protein>
    <submittedName>
        <fullName evidence="4">3-oxoacyl-ACP reductase FabG</fullName>
    </submittedName>
</protein>
<dbReference type="Gene3D" id="3.40.50.720">
    <property type="entry name" value="NAD(P)-binding Rossmann-like Domain"/>
    <property type="match status" value="1"/>
</dbReference>
<keyword evidence="2" id="KW-0560">Oxidoreductase</keyword>
<dbReference type="PRINTS" id="PR00080">
    <property type="entry name" value="SDRFAMILY"/>
</dbReference>
<keyword evidence="5" id="KW-1185">Reference proteome</keyword>
<dbReference type="InterPro" id="IPR020904">
    <property type="entry name" value="Sc_DH/Rdtase_CS"/>
</dbReference>
<name>A0A927BZD1_9BACL</name>
<feature type="domain" description="Ketoreductase" evidence="3">
    <location>
        <begin position="6"/>
        <end position="205"/>
    </location>
</feature>
<dbReference type="RefSeq" id="WP_190921380.1">
    <property type="nucleotide sequence ID" value="NZ_JACXIZ010000060.1"/>
</dbReference>
<proteinExistence type="inferred from homology"/>
<dbReference type="InterPro" id="IPR002347">
    <property type="entry name" value="SDR_fam"/>
</dbReference>
<gene>
    <name evidence="4" type="ORF">IDH44_24070</name>
</gene>
<evidence type="ECO:0000256" key="2">
    <source>
        <dbReference type="ARBA" id="ARBA00023002"/>
    </source>
</evidence>
<dbReference type="Pfam" id="PF13561">
    <property type="entry name" value="adh_short_C2"/>
    <property type="match status" value="1"/>
</dbReference>
<dbReference type="SMART" id="SM00822">
    <property type="entry name" value="PKS_KR"/>
    <property type="match status" value="1"/>
</dbReference>
<dbReference type="GO" id="GO:0008206">
    <property type="term" value="P:bile acid metabolic process"/>
    <property type="evidence" value="ECO:0007669"/>
    <property type="project" value="UniProtKB-ARBA"/>
</dbReference>
<dbReference type="NCBIfam" id="NF005559">
    <property type="entry name" value="PRK07231.1"/>
    <property type="match status" value="1"/>
</dbReference>
<sequence>MRLKDKHALITGASSGIGLAIARRFAEEGARLAIAGWEPELLEQAAQSLAADGAHVIALQGDVGDAADARRMVSETEKALGGLDVLVNNAGVCRPAAFLDMEETDWDLHMRVNAKGVFLVGQQAARLMAKQGAGSIINMSSVNGIQAEADQAHYNASKGAVNLLTMSMALELAPHGIRVNSICPGFIETRLTKPLIDDPPRIAEYLKSIPAGRVGQPEDIAAAAVFLASDEAHYVNGHRLVIDGGQVIKLS</sequence>
<dbReference type="Proteomes" id="UP000621560">
    <property type="component" value="Unassembled WGS sequence"/>
</dbReference>